<evidence type="ECO:0000256" key="2">
    <source>
        <dbReference type="RuleBase" id="RU003707"/>
    </source>
</evidence>
<dbReference type="SUPFAM" id="SSF52096">
    <property type="entry name" value="ClpP/crotonase"/>
    <property type="match status" value="1"/>
</dbReference>
<dbReference type="PANTHER" id="PTHR42964">
    <property type="entry name" value="ENOYL-COA HYDRATASE"/>
    <property type="match status" value="1"/>
</dbReference>
<protein>
    <submittedName>
        <fullName evidence="3">Enoyl-CoA hydratase/isomerase family protein</fullName>
    </submittedName>
</protein>
<dbReference type="CDD" id="cd06558">
    <property type="entry name" value="crotonase-like"/>
    <property type="match status" value="1"/>
</dbReference>
<proteinExistence type="inferred from homology"/>
<comment type="caution">
    <text evidence="3">The sequence shown here is derived from an EMBL/GenBank/DDBJ whole genome shotgun (WGS) entry which is preliminary data.</text>
</comment>
<comment type="similarity">
    <text evidence="1 2">Belongs to the enoyl-CoA hydratase/isomerase family.</text>
</comment>
<accession>A0ABW1AXU2</accession>
<reference evidence="4" key="1">
    <citation type="journal article" date="2019" name="Int. J. Syst. Evol. Microbiol.">
        <title>The Global Catalogue of Microorganisms (GCM) 10K type strain sequencing project: providing services to taxonomists for standard genome sequencing and annotation.</title>
        <authorList>
            <consortium name="The Broad Institute Genomics Platform"/>
            <consortium name="The Broad Institute Genome Sequencing Center for Infectious Disease"/>
            <person name="Wu L."/>
            <person name="Ma J."/>
        </authorList>
    </citation>
    <scope>NUCLEOTIDE SEQUENCE [LARGE SCALE GENOMIC DNA]</scope>
    <source>
        <strain evidence="4">SHR3</strain>
    </source>
</reference>
<dbReference type="InterPro" id="IPR051683">
    <property type="entry name" value="Enoyl-CoA_Hydratase/Isomerase"/>
</dbReference>
<dbReference type="InterPro" id="IPR029045">
    <property type="entry name" value="ClpP/crotonase-like_dom_sf"/>
</dbReference>
<dbReference type="InterPro" id="IPR001753">
    <property type="entry name" value="Enoyl-CoA_hydra/iso"/>
</dbReference>
<dbReference type="RefSeq" id="WP_096444994.1">
    <property type="nucleotide sequence ID" value="NZ_JBHSOG010000102.1"/>
</dbReference>
<gene>
    <name evidence="3" type="ORF">ACFPTN_22040</name>
</gene>
<dbReference type="Gene3D" id="3.90.226.10">
    <property type="entry name" value="2-enoyl-CoA Hydratase, Chain A, domain 1"/>
    <property type="match status" value="1"/>
</dbReference>
<dbReference type="Pfam" id="PF00378">
    <property type="entry name" value="ECH_1"/>
    <property type="match status" value="1"/>
</dbReference>
<dbReference type="Proteomes" id="UP001595974">
    <property type="component" value="Unassembled WGS sequence"/>
</dbReference>
<dbReference type="PANTHER" id="PTHR42964:SF1">
    <property type="entry name" value="POLYKETIDE BIOSYNTHESIS ENOYL-COA HYDRATASE PKSH-RELATED"/>
    <property type="match status" value="1"/>
</dbReference>
<sequence length="287" mass="30719">MSSEYQHIRYEVRAGVARITLSRPDRLNALGMGPGSSREEIAAALCRADRDDEVGTVLLRAEGRAFCAGGDLTGVPPTETPLDEHLFNEDILRFYAGFRALHKPVVAAVNGLCLGAGLGMLVQCDLVVAADDARFGLIEGRIGQPGASELVPVIGAQWAKFLILTGELIDAETAREIGLALAVVPADRLDARAADLAERIARLPRGGVTLNKACIDAMTDVMGRTAGRLVGRAIDTTTKGMGRFAQAPDGRTFEDILRAEGIEGMKKARDLQFKGAWLEPRARRSDA</sequence>
<dbReference type="PROSITE" id="PS00166">
    <property type="entry name" value="ENOYL_COA_HYDRATASE"/>
    <property type="match status" value="1"/>
</dbReference>
<evidence type="ECO:0000313" key="4">
    <source>
        <dbReference type="Proteomes" id="UP001595974"/>
    </source>
</evidence>
<evidence type="ECO:0000256" key="1">
    <source>
        <dbReference type="ARBA" id="ARBA00005254"/>
    </source>
</evidence>
<dbReference type="InterPro" id="IPR018376">
    <property type="entry name" value="Enoyl-CoA_hyd/isom_CS"/>
</dbReference>
<keyword evidence="4" id="KW-1185">Reference proteome</keyword>
<evidence type="ECO:0000313" key="3">
    <source>
        <dbReference type="EMBL" id="MFC5772071.1"/>
    </source>
</evidence>
<dbReference type="EMBL" id="JBHSOG010000102">
    <property type="protein sequence ID" value="MFC5772071.1"/>
    <property type="molecule type" value="Genomic_DNA"/>
</dbReference>
<name>A0ABW1AXU2_9RHOO</name>
<organism evidence="3 4">
    <name type="scientific">Thauera sinica</name>
    <dbReference type="NCBI Taxonomy" id="2665146"/>
    <lineage>
        <taxon>Bacteria</taxon>
        <taxon>Pseudomonadati</taxon>
        <taxon>Pseudomonadota</taxon>
        <taxon>Betaproteobacteria</taxon>
        <taxon>Rhodocyclales</taxon>
        <taxon>Zoogloeaceae</taxon>
        <taxon>Thauera</taxon>
    </lineage>
</organism>